<reference evidence="4" key="1">
    <citation type="submission" date="2013-04" db="EMBL/GenBank/DDBJ databases">
        <title>The Genome Sequence of Fonticula alba ATCC 38817.</title>
        <authorList>
            <consortium name="The Broad Institute Genomics Platform"/>
            <person name="Russ C."/>
            <person name="Cuomo C."/>
            <person name="Burger G."/>
            <person name="Gray M.W."/>
            <person name="Holland P.W.H."/>
            <person name="King N."/>
            <person name="Lang F.B.F."/>
            <person name="Roger A.J."/>
            <person name="Ruiz-Trillo I."/>
            <person name="Brown M."/>
            <person name="Walker B."/>
            <person name="Young S."/>
            <person name="Zeng Q."/>
            <person name="Gargeya S."/>
            <person name="Fitzgerald M."/>
            <person name="Haas B."/>
            <person name="Abouelleil A."/>
            <person name="Allen A.W."/>
            <person name="Alvarado L."/>
            <person name="Arachchi H.M."/>
            <person name="Berlin A.M."/>
            <person name="Chapman S.B."/>
            <person name="Gainer-Dewar J."/>
            <person name="Goldberg J."/>
            <person name="Griggs A."/>
            <person name="Gujja S."/>
            <person name="Hansen M."/>
            <person name="Howarth C."/>
            <person name="Imamovic A."/>
            <person name="Ireland A."/>
            <person name="Larimer J."/>
            <person name="McCowan C."/>
            <person name="Murphy C."/>
            <person name="Pearson M."/>
            <person name="Poon T.W."/>
            <person name="Priest M."/>
            <person name="Roberts A."/>
            <person name="Saif S."/>
            <person name="Shea T."/>
            <person name="Sisk P."/>
            <person name="Sykes S."/>
            <person name="Wortman J."/>
            <person name="Nusbaum C."/>
            <person name="Birren B."/>
        </authorList>
    </citation>
    <scope>NUCLEOTIDE SEQUENCE [LARGE SCALE GENOMIC DNA]</scope>
    <source>
        <strain evidence="4">ATCC 38817</strain>
    </source>
</reference>
<keyword evidence="4" id="KW-0418">Kinase</keyword>
<dbReference type="InterPro" id="IPR008271">
    <property type="entry name" value="Ser/Thr_kinase_AS"/>
</dbReference>
<accession>A0A058Z252</accession>
<organism evidence="4">
    <name type="scientific">Fonticula alba</name>
    <name type="common">Slime mold</name>
    <dbReference type="NCBI Taxonomy" id="691883"/>
    <lineage>
        <taxon>Eukaryota</taxon>
        <taxon>Rotosphaerida</taxon>
        <taxon>Fonticulaceae</taxon>
        <taxon>Fonticula</taxon>
    </lineage>
</organism>
<feature type="domain" description="Protein kinase" evidence="3">
    <location>
        <begin position="2200"/>
        <end position="2485"/>
    </location>
</feature>
<dbReference type="GO" id="GO:0005524">
    <property type="term" value="F:ATP binding"/>
    <property type="evidence" value="ECO:0007669"/>
    <property type="project" value="InterPro"/>
</dbReference>
<feature type="transmembrane region" description="Helical" evidence="2">
    <location>
        <begin position="2132"/>
        <end position="2157"/>
    </location>
</feature>
<protein>
    <submittedName>
        <fullName evidence="4">TKL protein kinase</fullName>
    </submittedName>
</protein>
<dbReference type="GO" id="GO:0004672">
    <property type="term" value="F:protein kinase activity"/>
    <property type="evidence" value="ECO:0007669"/>
    <property type="project" value="InterPro"/>
</dbReference>
<keyword evidence="4" id="KW-0808">Transferase</keyword>
<proteinExistence type="predicted"/>
<dbReference type="InterPro" id="IPR000742">
    <property type="entry name" value="EGF"/>
</dbReference>
<dbReference type="SMART" id="SM00220">
    <property type="entry name" value="S_TKc"/>
    <property type="match status" value="1"/>
</dbReference>
<feature type="transmembrane region" description="Helical" evidence="2">
    <location>
        <begin position="112"/>
        <end position="132"/>
    </location>
</feature>
<dbReference type="OrthoDB" id="19903at2759"/>
<dbReference type="SMART" id="SM00261">
    <property type="entry name" value="FU"/>
    <property type="match status" value="21"/>
</dbReference>
<evidence type="ECO:0000256" key="2">
    <source>
        <dbReference type="SAM" id="Phobius"/>
    </source>
</evidence>
<dbReference type="SUPFAM" id="SSF56112">
    <property type="entry name" value="Protein kinase-like (PK-like)"/>
    <property type="match status" value="1"/>
</dbReference>
<evidence type="ECO:0000259" key="3">
    <source>
        <dbReference type="PROSITE" id="PS50011"/>
    </source>
</evidence>
<dbReference type="SUPFAM" id="SSF57184">
    <property type="entry name" value="Growth factor receptor domain"/>
    <property type="match status" value="9"/>
</dbReference>
<dbReference type="PROSITE" id="PS50011">
    <property type="entry name" value="PROTEIN_KINASE_DOM"/>
    <property type="match status" value="1"/>
</dbReference>
<gene>
    <name evidence="4" type="ORF">H696_05991</name>
</gene>
<dbReference type="CDD" id="cd14014">
    <property type="entry name" value="STKc_PknB_like"/>
    <property type="match status" value="1"/>
</dbReference>
<dbReference type="PANTHER" id="PTHR15332:SF175">
    <property type="entry name" value="PROPROTEIN CONVERTASE SUBTILISIN_KEXIN TYPE 5-LIKE"/>
    <property type="match status" value="1"/>
</dbReference>
<evidence type="ECO:0000256" key="1">
    <source>
        <dbReference type="SAM" id="MobiDB-lite"/>
    </source>
</evidence>
<dbReference type="eggNOG" id="KOG3525">
    <property type="taxonomic scope" value="Eukaryota"/>
</dbReference>
<evidence type="ECO:0000313" key="4">
    <source>
        <dbReference type="EMBL" id="KCV67592.1"/>
    </source>
</evidence>
<evidence type="ECO:0000313" key="5">
    <source>
        <dbReference type="Proteomes" id="UP000030693"/>
    </source>
</evidence>
<keyword evidence="2" id="KW-0812">Transmembrane</keyword>
<dbReference type="InterPro" id="IPR011009">
    <property type="entry name" value="Kinase-like_dom_sf"/>
</dbReference>
<dbReference type="eggNOG" id="KOG0192">
    <property type="taxonomic scope" value="Eukaryota"/>
</dbReference>
<dbReference type="GeneID" id="20530716"/>
<dbReference type="PROSITE" id="PS00108">
    <property type="entry name" value="PROTEIN_KINASE_ST"/>
    <property type="match status" value="1"/>
</dbReference>
<dbReference type="Gene3D" id="1.10.510.10">
    <property type="entry name" value="Transferase(Phosphotransferase) domain 1"/>
    <property type="match status" value="1"/>
</dbReference>
<dbReference type="CDD" id="cd00064">
    <property type="entry name" value="FU"/>
    <property type="match status" value="11"/>
</dbReference>
<dbReference type="Gene3D" id="2.10.220.10">
    <property type="entry name" value="Hormone Receptor, Insulin-like Growth Factor Receptor 1, Chain A, domain 2"/>
    <property type="match status" value="12"/>
</dbReference>
<dbReference type="InterPro" id="IPR006212">
    <property type="entry name" value="Furin_repeat"/>
</dbReference>
<dbReference type="InterPro" id="IPR009030">
    <property type="entry name" value="Growth_fac_rcpt_cys_sf"/>
</dbReference>
<dbReference type="PANTHER" id="PTHR15332">
    <property type="entry name" value="PROPROTEIN CONVERTASE SUBTILISIN_KEXIN TYPE 5-LIKE"/>
    <property type="match status" value="1"/>
</dbReference>
<feature type="region of interest" description="Disordered" evidence="1">
    <location>
        <begin position="78"/>
        <end position="106"/>
    </location>
</feature>
<dbReference type="RefSeq" id="XP_009498033.1">
    <property type="nucleotide sequence ID" value="XM_009499758.1"/>
</dbReference>
<dbReference type="SMART" id="SM00181">
    <property type="entry name" value="EGF"/>
    <property type="match status" value="12"/>
</dbReference>
<sequence length="2492" mass="258278">MPPSQTGLRAQGVPHVPGHLARLWARGRPPFSRPRAVVYLRPGHGAAPAGAARRVSSGTGARPTTLFLGQPAHRAPVAMQHARRQVAPASSRGHGPPRPDPPRRRRPLLRPLLGLLLLLLVAVGHNAGALAVQVGDLVAGPLYLLPTPDVVNCAGVYSRATPREEMQCIHLTKTSWKTHIQMAAPREAGWDPRLGQYFSRSGSKEGSFPPSATEPTGPVHVLSSTRASPLFIWQSTNNLLIASAGMAHAYAPVPGATLDLLAASASTLGDEARALVLVKTTTATVGQVIRWNGTGWLALGGSIPNVRAPGTAGLPGSFFMASTNAGWVWIRPDKSPEAVATSQPVVGMAATRFLSSESHKMDLIVTTTSQLLVYVGLDATAGTWEYLLESPALPQDRQSLRTHLVPRLQDTPRPSGFLYLVHNSHALWRVGYLPPDPNAGPTTGQLVWQPVGRPPGVTFPPGTSHMLSLLPQPDQPAQWVIVHDGHAYMLDREFRCDTDPSIECDPAAGSWRCAPNRLATLHQSLHELCGMCSDGFFPSYITLNRFECRPCQVAGCRTCTDDGFQCAACHAGLLLVCIPTSLARLDIHANGLANGQTASTRVLSTCTSVAYLKNGHLHVSNASVQAPGPTSILAGLEGGTYGMLKLDALSHGSAPGLSVTAVTGLPAVNEINQIAEAGPLMQGKTVYLCLVLELRELETRIVALSCTLPGDRPADECPLQVVGFFNPGWLSKPVRFLKFNPASIGLNVSVFAFQPDNTHLYAILQPFRGAQTVVVATRRNPVTGHTREWLYGERHTPGNPATMPWDVFIQNASIPTRFHPPLGASLQALAPGAPGQVSLAGAPDPDAWRVLSLPRRQDGSRVLQHDILHTGFLQSGSQVHWALVHHSTGRENPDRPWVTLAAEHLLAPVAGVLPSTPLGAWILPLTGHGSYPHALVVATKSLVGVAPFHCPAGGLGSCFFGPAQMSPLPGGMAFSENNILFTALVGEWTLADGRPAAGAFLLSGHLQQKGTFMLVRVAPDGCPEGTFGPECLPCHAECQTCAGPGARDCLVPRCAAFLPTDPGTCLDRCPAGLYPDPTGACACHADCAACHLPAHADRYICTACPPGFGPLDPLQPADHCQPCHSSCAGCRLAASPGHCLSCPGAGLLQPDGTCGLTCPSGTWPDGLTGTCEPCPAKCTECTGPAACTGCRSPALSRPASGWCASCTGGCGQCAGGMDACLECDVGFRWKDGLPPAGDQLTGQCVACPANCLDCQPDGRCTSCRGQLLLSPDAGTCGTDCPADMAVNDTHRACAPCHDTCASCQTPGNAHTCLACPRDRFMHREAAICLDACPEGQYGDVALQGCALCHDACRTCHGPANGHCLACAPGLHLQPDSGACLATCPEGFFPDSGQCQPCDPRCKACTGVSQCQVCHDGHFDPGTGLCAGCHGTCATCSDAVSCLACQPGLVFLSADAGVPSLCGASCPAGQYVGQTRCAACSTACALCHGAADRCQVCAPAHRWQEGPPAGGPEGTAGCVACPAGCASCTADLCLTCLPGRYLTRAGACPEVCPAGTWPDPGTDSCQPCAASCASCTGPADDACTACLPGLEHAPQSPGTPAATGPCRSPCPDGHFRHASSGACVACNPACAACTGPTDTDCWRCEGTFLQDGACVLECATGYLAVEQRCLPCAISCGACSGLRAGDCTDFCRAGLLPLPADVSPMRCVASCSAGFNTSPAGCTACPAGCLSCPDSAAHCTKCARGYFLHGHGCEASCPAGSWADGDRCQPCHDSCAGCQGPGPGHCTACRGPAAPILWAGACHAGCPAGTFLDDDAQGTCLPCHVSCATCSGPGPDQCTACPASRALGLEGLCLDACPPGTFAEATATGGQVCRPCAGPCVLCAGPGESQCTACPEPLLLEAGRCVDSCARGHAACQSRGQCQACPAGCASCDIELDQVSGCAVYCTACRAGHFLSPTTGRCEAHCPAGEFVRSADDPVCHGCDAGCLSCHGQADWCTGCPDGQAAWLSVDTGTCLSACPAEAHAQVPAERLCLACPAGCERCAAPPATPVCHLAADGRLTCAPVATCDRCAAGLLRLLGSTCVEHCPAGFYDDWPASPPACAPCHPKCTGACSGPERSDCEAPARSPAKRRLALGLGISFGLLLLLLLLALALFLLVRLRRASPHPKDLDESAENLTVLNTMLELSLPGAIHVDMAADFAPIDGPLGTGGQASVFAARAVGAGISARLGCPDTVAIKQMKADKMKPLQVTLFQNEIALMLLRDQPHIVRIYGYSEQPPAIIMECFQGDLATLLHSDLALPLHMLLDIAQQWAAGLEAMHAHGVAHCDLKPANVFVSQTASSWRAALGDFGTSRSLAADRASALVTSAPELSALTARYAAPEVISAFNRRRALGTENHLPTDVYSAAIMLWECITRNIPWEGLAFDQVTEGVLAGQRPDVQLAVAPIARASQSLGQNLADLLPLLWAADPQARPPASRLRQSVAMLAVMLPGP</sequence>
<name>A0A058Z252_FONAL</name>
<dbReference type="EMBL" id="KB932216">
    <property type="protein sequence ID" value="KCV67592.1"/>
    <property type="molecule type" value="Genomic_DNA"/>
</dbReference>
<dbReference type="Proteomes" id="UP000030693">
    <property type="component" value="Unassembled WGS sequence"/>
</dbReference>
<keyword evidence="2" id="KW-0472">Membrane</keyword>
<dbReference type="Pfam" id="PF00069">
    <property type="entry name" value="Pkinase"/>
    <property type="match status" value="1"/>
</dbReference>
<dbReference type="InterPro" id="IPR000719">
    <property type="entry name" value="Prot_kinase_dom"/>
</dbReference>
<keyword evidence="2" id="KW-1133">Transmembrane helix</keyword>
<keyword evidence="5" id="KW-1185">Reference proteome</keyword>